<evidence type="ECO:0000313" key="3">
    <source>
        <dbReference type="Proteomes" id="UP000065807"/>
    </source>
</evidence>
<protein>
    <recommendedName>
        <fullName evidence="1">Acyclic terpene utilisation N-terminal domain-containing protein</fullName>
    </recommendedName>
</protein>
<dbReference type="RefSeq" id="WP_068140262.1">
    <property type="nucleotide sequence ID" value="NZ_AP014924.1"/>
</dbReference>
<dbReference type="Proteomes" id="UP000065807">
    <property type="component" value="Chromosome"/>
</dbReference>
<reference evidence="3" key="2">
    <citation type="journal article" date="2016" name="Int. J. Syst. Evol. Microbiol.">
        <title>Complete genome sequence and cell structure of Limnochorda pilosa, a Gram-negative spore-former within the phylum Firmicutes.</title>
        <authorList>
            <person name="Watanabe M."/>
            <person name="Kojima H."/>
            <person name="Fukui M."/>
        </authorList>
    </citation>
    <scope>NUCLEOTIDE SEQUENCE [LARGE SCALE GENOMIC DNA]</scope>
    <source>
        <strain evidence="3">HC45</strain>
    </source>
</reference>
<dbReference type="KEGG" id="lpil:LIP_3216"/>
<gene>
    <name evidence="2" type="ORF">LIP_3216</name>
</gene>
<dbReference type="OrthoDB" id="9763456at2"/>
<sequence length="457" mass="49551">MKRVRIGAGMGFYGDSVLPAVETARKGRVQYIAMDDLAELTLAILQKDRRKDPNLGYTQDITQTMQLLLPEAVPRGIRLITNAGGINPPGAAREVLRVAKELGLDRLRAAVVTGDAIGGRLEELEAAGVCFEDPDTGRTLDQVRDRILFASVYLGSDPIVRALAMGADVVVTGRTTDTAQFAAPVIHELGWAAEEWDRIAAAILLGHLMECSGQATGGNFSGRWWEVEGLEAIGYPVAEVDEEGGILFTKTEGTGGLVTVDTVKEQLLYEIHDPSRYLTPDVTADFSQVRLEQVGPDQVRVSGVRGRPAPPTLKALVGYEAGWAGEGMMGFSWPDALAKARRAEEIVRRQMERQGIEAEEVHASFVGFNALHGPMAPEPDPDSLNEVFLRMAIRTGRQEDAARFARLFPPLALNGPPFIGGLGGVARPRQLQGYLTGYVPRELIEPHVQVELLEVGS</sequence>
<dbReference type="PANTHER" id="PTHR47708">
    <property type="match status" value="1"/>
</dbReference>
<dbReference type="InterPro" id="IPR010839">
    <property type="entry name" value="AtuA_N"/>
</dbReference>
<feature type="domain" description="Acyclic terpene utilisation N-terminal" evidence="1">
    <location>
        <begin position="4"/>
        <end position="449"/>
    </location>
</feature>
<dbReference type="PATRIC" id="fig|1555112.3.peg.3254"/>
<dbReference type="Pfam" id="PF07287">
    <property type="entry name" value="AtuA"/>
    <property type="match status" value="1"/>
</dbReference>
<keyword evidence="3" id="KW-1185">Reference proteome</keyword>
<dbReference type="STRING" id="1555112.LIP_3216"/>
<proteinExistence type="predicted"/>
<name>A0A0K2SPG7_LIMPI</name>
<reference evidence="3" key="1">
    <citation type="submission" date="2015-07" db="EMBL/GenBank/DDBJ databases">
        <title>Complete genome sequence and phylogenetic analysis of Limnochorda pilosa.</title>
        <authorList>
            <person name="Watanabe M."/>
            <person name="Kojima H."/>
            <person name="Fukui M."/>
        </authorList>
    </citation>
    <scope>NUCLEOTIDE SEQUENCE [LARGE SCALE GENOMIC DNA]</scope>
    <source>
        <strain evidence="3">HC45</strain>
    </source>
</reference>
<dbReference type="PANTHER" id="PTHR47708:SF2">
    <property type="entry name" value="SI:CH73-132F6.5"/>
    <property type="match status" value="1"/>
</dbReference>
<dbReference type="AlphaFoldDB" id="A0A0K2SPG7"/>
<organism evidence="2 3">
    <name type="scientific">Limnochorda pilosa</name>
    <dbReference type="NCBI Taxonomy" id="1555112"/>
    <lineage>
        <taxon>Bacteria</taxon>
        <taxon>Bacillati</taxon>
        <taxon>Bacillota</taxon>
        <taxon>Limnochordia</taxon>
        <taxon>Limnochordales</taxon>
        <taxon>Limnochordaceae</taxon>
        <taxon>Limnochorda</taxon>
    </lineage>
</organism>
<evidence type="ECO:0000259" key="1">
    <source>
        <dbReference type="Pfam" id="PF07287"/>
    </source>
</evidence>
<dbReference type="EMBL" id="AP014924">
    <property type="protein sequence ID" value="BAS29033.1"/>
    <property type="molecule type" value="Genomic_DNA"/>
</dbReference>
<accession>A0A0K2SPG7</accession>
<evidence type="ECO:0000313" key="2">
    <source>
        <dbReference type="EMBL" id="BAS29033.1"/>
    </source>
</evidence>